<evidence type="ECO:0000313" key="8">
    <source>
        <dbReference type="EMBL" id="KAK3540233.1"/>
    </source>
</evidence>
<feature type="region of interest" description="Disordered" evidence="4">
    <location>
        <begin position="705"/>
        <end position="732"/>
    </location>
</feature>
<feature type="region of interest" description="Disordered" evidence="4">
    <location>
        <begin position="1097"/>
        <end position="1117"/>
    </location>
</feature>
<dbReference type="InterPro" id="IPR020590">
    <property type="entry name" value="Guanylate_kinase_CS"/>
</dbReference>
<dbReference type="FunFam" id="3.30.63.10:FF:000003">
    <property type="entry name" value="Membrane-associated guanylate kinase, WW and PDZ domain-containing protein 3 isoform 1"/>
    <property type="match status" value="1"/>
</dbReference>
<dbReference type="CDD" id="cd06734">
    <property type="entry name" value="PDZ4_MAGI-1_3-like"/>
    <property type="match status" value="1"/>
</dbReference>
<dbReference type="Gene3D" id="2.30.42.10">
    <property type="match status" value="4"/>
</dbReference>
<evidence type="ECO:0000256" key="1">
    <source>
        <dbReference type="ARBA" id="ARBA00004170"/>
    </source>
</evidence>
<dbReference type="GO" id="GO:0016020">
    <property type="term" value="C:membrane"/>
    <property type="evidence" value="ECO:0007669"/>
    <property type="project" value="UniProtKB-SubCell"/>
</dbReference>
<feature type="region of interest" description="Disordered" evidence="4">
    <location>
        <begin position="770"/>
        <end position="803"/>
    </location>
</feature>
<feature type="compositionally biased region" description="Acidic residues" evidence="4">
    <location>
        <begin position="1490"/>
        <end position="1502"/>
    </location>
</feature>
<feature type="domain" description="PDZ" evidence="7">
    <location>
        <begin position="1275"/>
        <end position="1357"/>
    </location>
</feature>
<dbReference type="SMART" id="SM00072">
    <property type="entry name" value="GuKc"/>
    <property type="match status" value="1"/>
</dbReference>
<accession>A0AAE0R2U7</accession>
<feature type="region of interest" description="Disordered" evidence="4">
    <location>
        <begin position="1690"/>
        <end position="1712"/>
    </location>
</feature>
<organism evidence="8 9">
    <name type="scientific">Hemibagrus guttatus</name>
    <dbReference type="NCBI Taxonomy" id="175788"/>
    <lineage>
        <taxon>Eukaryota</taxon>
        <taxon>Metazoa</taxon>
        <taxon>Chordata</taxon>
        <taxon>Craniata</taxon>
        <taxon>Vertebrata</taxon>
        <taxon>Euteleostomi</taxon>
        <taxon>Actinopterygii</taxon>
        <taxon>Neopterygii</taxon>
        <taxon>Teleostei</taxon>
        <taxon>Ostariophysi</taxon>
        <taxon>Siluriformes</taxon>
        <taxon>Bagridae</taxon>
        <taxon>Hemibagrus</taxon>
    </lineage>
</organism>
<dbReference type="CDD" id="cd06735">
    <property type="entry name" value="PDZ5_MAGI-1_3-like"/>
    <property type="match status" value="1"/>
</dbReference>
<feature type="compositionally biased region" description="Basic and acidic residues" evidence="4">
    <location>
        <begin position="1217"/>
        <end position="1227"/>
    </location>
</feature>
<feature type="compositionally biased region" description="Basic and acidic residues" evidence="4">
    <location>
        <begin position="1561"/>
        <end position="1580"/>
    </location>
</feature>
<dbReference type="InterPro" id="IPR036020">
    <property type="entry name" value="WW_dom_sf"/>
</dbReference>
<dbReference type="Pfam" id="PF00595">
    <property type="entry name" value="PDZ"/>
    <property type="match status" value="2"/>
</dbReference>
<gene>
    <name evidence="8" type="ORF">QTP70_028431</name>
</gene>
<dbReference type="CDD" id="cd00201">
    <property type="entry name" value="WW"/>
    <property type="match status" value="1"/>
</dbReference>
<dbReference type="PROSITE" id="PS50020">
    <property type="entry name" value="WW_DOMAIN_2"/>
    <property type="match status" value="1"/>
</dbReference>
<feature type="region of interest" description="Disordered" evidence="4">
    <location>
        <begin position="1033"/>
        <end position="1065"/>
    </location>
</feature>
<feature type="domain" description="PDZ" evidence="7">
    <location>
        <begin position="1124"/>
        <end position="1213"/>
    </location>
</feature>
<reference evidence="8" key="1">
    <citation type="submission" date="2023-06" db="EMBL/GenBank/DDBJ databases">
        <title>Male Hemibagrus guttatus genome.</title>
        <authorList>
            <person name="Bian C."/>
        </authorList>
    </citation>
    <scope>NUCLEOTIDE SEQUENCE</scope>
    <source>
        <strain evidence="8">Male_cb2023</strain>
        <tissue evidence="8">Muscle</tissue>
    </source>
</reference>
<dbReference type="SUPFAM" id="SSF50156">
    <property type="entry name" value="PDZ domain-like"/>
    <property type="match status" value="5"/>
</dbReference>
<feature type="region of interest" description="Disordered" evidence="4">
    <location>
        <begin position="1556"/>
        <end position="1583"/>
    </location>
</feature>
<feature type="domain" description="PDZ" evidence="7">
    <location>
        <begin position="25"/>
        <end position="94"/>
    </location>
</feature>
<comment type="subcellular location">
    <subcellularLocation>
        <location evidence="1">Membrane</location>
        <topology evidence="1">Peripheral membrane protein</topology>
    </subcellularLocation>
</comment>
<feature type="domain" description="PDZ" evidence="7">
    <location>
        <begin position="620"/>
        <end position="684"/>
    </location>
</feature>
<evidence type="ECO:0000313" key="9">
    <source>
        <dbReference type="Proteomes" id="UP001274896"/>
    </source>
</evidence>
<feature type="region of interest" description="Disordered" evidence="4">
    <location>
        <begin position="836"/>
        <end position="942"/>
    </location>
</feature>
<feature type="domain" description="PDZ" evidence="7">
    <location>
        <begin position="949"/>
        <end position="1030"/>
    </location>
</feature>
<dbReference type="Proteomes" id="UP001274896">
    <property type="component" value="Unassembled WGS sequence"/>
</dbReference>
<dbReference type="SUPFAM" id="SSF51045">
    <property type="entry name" value="WW domain"/>
    <property type="match status" value="1"/>
</dbReference>
<feature type="compositionally biased region" description="Low complexity" evidence="4">
    <location>
        <begin position="481"/>
        <end position="497"/>
    </location>
</feature>
<dbReference type="InterPro" id="IPR036034">
    <property type="entry name" value="PDZ_sf"/>
</dbReference>
<feature type="compositionally biased region" description="Low complexity" evidence="4">
    <location>
        <begin position="716"/>
        <end position="729"/>
    </location>
</feature>
<dbReference type="CDD" id="cd01650">
    <property type="entry name" value="RT_nLTR_like"/>
    <property type="match status" value="1"/>
</dbReference>
<dbReference type="Pfam" id="PF00078">
    <property type="entry name" value="RVT_1"/>
    <property type="match status" value="1"/>
</dbReference>
<sequence>MAKVVGKKLHWRSKVQESFVPLLGSSGELGVAIGGGADYGEFPFVTAAPGGGITVGEIILEIGGTPVLGMTLGDVRGVLNSCPHPIRIKTVTPDSTLCKDLRLYLSKCFTPGCMDSQLQQVIRENLYLRAVPCTTRQPRDGEISGVDYNFVSVEEFFSLEESGALLESGKFKGNYYGTPRPIHIGPDSPPITYQEHRKLLRNFRTRSKSLSNLEKAAEEGYNSEGDSGLSELTHRSLLDQTTFLAWMLRECAEQIVDVFNGIFNISLSSAVVPTCLKATTIVPVPKKSTASCLNDYHPVAPTPIVMKCFERLVMRHIKTQLPPSLDPFQFAYRPNRSTDDAITTTLHLSLTHLDNKDTYVRMLFIEFSSAFNTIIPQHLIEKLSLLGLNTSLCNWILDFLTGRPQSVRIGNSLSSTTTLSTGAPQGCVLSPLLFTLLTQQCTVRTTSSSSHCPEQLHHCLVWELHRLGSQDPATDSGSGGASSVPAPTSSPSQSRDSSGGDGSAFENGSRHRRGLQRAGLETWEMTYSDSGEPYYTNHQPKPTYWHTRRTSSQELVFMTDTLTCRGMDSTRSLKVCCAVMLAADPLSPQHTYINSLSLSVSVIVCEFTDQPSELRGYSAHTRVCKGPQGFGFNFAGGSRPREFLQIYSITPGGPSNLNIGDILVYINDTCVLGTSYTEALEMLKVVPVGQSVDLVVRRGYPMLYNPDGSPRLSRETASQPSPLPTTTQPKAQALLPQSQTLLNHSGLMYNAEGRYPRAYGRSASRFSLDANGNASHYSPPLRMPSSYRYSSEGESDNVRPQYSQRRIGQLQRADLASQSDSEVVSAIGSHRASFIRNHNNNSLYPPSPLRVYSTKSSDSDLSSYAPSPPLSRLPLPQTESGHASISSSPGGGRRYSNIQNGQRSLLTPPTSVHSDGPYFTFGSANSGSPGSSVPSPGGMSNGGGRELVPIALAKCGHDGSLGFSLIAGGQGGRAAVVKRVWDRQQCNGLQPGDTIVKINGADVQSLSFIQVHRILEEHTKNGEVILLVQRGGKRQHSPTLPRPASASQIPLTDTPPLLRKSLTPPPQSLVRSSLVQSTSFLDSVPVTLTLEPRDWMSTEEGGTTLNPRLKTEEKGRPPLTRGFEVELRRRPGEGFGFVIASQDVENGRAASLLPHRFVTVRRGSPAARSGLIRPGDRLESVEGRSVVNLPHRELAQILRRAGNTLRLTVVPRASAHSTEHSDSDPIHRSRKPHRSKPKVRQHITWLVSMEMYDYVKATLCICSLSRSQDSSRYYSVELERGPTGFGFSLRGGSEYNMDLYVLGLMEGGPASSSRKMQVSDQLVEINGKSTAGMSHSQAVEQIRTAGHKIHLVLKKGNGYVPDYGHDQGAAVSSLPSALQPHLAAVNHHHRRPNSTSSPPRTGRTLGQRGRTEHQGREESPKRTQVTGHGSKDRRRRQSYHSLPRTIHRGHSDEEVISEPATRGKHKQRETKGATGRRSKSEDKGRQPTNEIEEESQGEEEQQDREQEREEMHMSIHEQRFTEFSKKWNEKKKEKLDTKEGEVQKSLFLHEDESSWGNLGGEHYRARRDGQGSKVESKSKTEQMLPNDWGRERAWQRDVNTLPYVGMSLPGQEKIQSNHLSAHESNQSPFSFLMSHQLHLTEPESEMSALIASGSDASLPKFSTYRSYGSGATSAVVPSPRPKSNLLTLGREMDRNRLTGSLKEQAVRENSIT</sequence>
<feature type="compositionally biased region" description="Basic and acidic residues" evidence="4">
    <location>
        <begin position="1503"/>
        <end position="1524"/>
    </location>
</feature>
<evidence type="ECO:0000256" key="2">
    <source>
        <dbReference type="ARBA" id="ARBA00022737"/>
    </source>
</evidence>
<evidence type="ECO:0000256" key="3">
    <source>
        <dbReference type="ARBA" id="ARBA00023136"/>
    </source>
</evidence>
<feature type="compositionally biased region" description="Polar residues" evidence="4">
    <location>
        <begin position="896"/>
        <end position="913"/>
    </location>
</feature>
<dbReference type="InterPro" id="IPR000477">
    <property type="entry name" value="RT_dom"/>
</dbReference>
<evidence type="ECO:0000259" key="7">
    <source>
        <dbReference type="PROSITE" id="PS50106"/>
    </source>
</evidence>
<feature type="region of interest" description="Disordered" evidence="4">
    <location>
        <begin position="1212"/>
        <end position="1239"/>
    </location>
</feature>
<feature type="region of interest" description="Disordered" evidence="4">
    <location>
        <begin position="471"/>
        <end position="517"/>
    </location>
</feature>
<dbReference type="PANTHER" id="PTHR10316:SF41">
    <property type="entry name" value="MAGI FAMILY MEMBER, X-LINKED A-RELATED"/>
    <property type="match status" value="1"/>
</dbReference>
<dbReference type="GO" id="GO:0007165">
    <property type="term" value="P:signal transduction"/>
    <property type="evidence" value="ECO:0007669"/>
    <property type="project" value="TreeGrafter"/>
</dbReference>
<dbReference type="FunFam" id="2.30.42.10:FF:000249">
    <property type="entry name" value="membrane-associated guanylate kinase, WW and PDZ domain-containing protein 1-like isoform X2"/>
    <property type="match status" value="1"/>
</dbReference>
<dbReference type="PROSITE" id="PS00856">
    <property type="entry name" value="GUANYLATE_KINASE_1"/>
    <property type="match status" value="1"/>
</dbReference>
<dbReference type="SUPFAM" id="SSF56672">
    <property type="entry name" value="DNA/RNA polymerases"/>
    <property type="match status" value="1"/>
</dbReference>
<dbReference type="FunFam" id="2.30.42.10:FF:000005">
    <property type="entry name" value="Membrane associated guanylate kinase, WW and PDZ domain containing 1"/>
    <property type="match status" value="1"/>
</dbReference>
<keyword evidence="2" id="KW-0677">Repeat</keyword>
<dbReference type="Pfam" id="PF00625">
    <property type="entry name" value="Guanylate_kin"/>
    <property type="match status" value="1"/>
</dbReference>
<dbReference type="InterPro" id="IPR043502">
    <property type="entry name" value="DNA/RNA_pol_sf"/>
</dbReference>
<dbReference type="EMBL" id="JAUCMX010000007">
    <property type="protein sequence ID" value="KAK3540233.1"/>
    <property type="molecule type" value="Genomic_DNA"/>
</dbReference>
<feature type="compositionally biased region" description="Low complexity" evidence="4">
    <location>
        <begin position="922"/>
        <end position="938"/>
    </location>
</feature>
<dbReference type="PROSITE" id="PS50052">
    <property type="entry name" value="GUANYLATE_KINASE_2"/>
    <property type="match status" value="1"/>
</dbReference>
<dbReference type="FunFam" id="2.30.42.10:FF:000288">
    <property type="entry name" value="MAGI family member, X-linked a"/>
    <property type="match status" value="1"/>
</dbReference>
<dbReference type="GO" id="GO:0005737">
    <property type="term" value="C:cytoplasm"/>
    <property type="evidence" value="ECO:0007669"/>
    <property type="project" value="TreeGrafter"/>
</dbReference>
<feature type="compositionally biased region" description="Polar residues" evidence="4">
    <location>
        <begin position="877"/>
        <end position="888"/>
    </location>
</feature>
<name>A0AAE0R2U7_9TELE</name>
<evidence type="ECO:0000259" key="5">
    <source>
        <dbReference type="PROSITE" id="PS50020"/>
    </source>
</evidence>
<dbReference type="PROSITE" id="PS50106">
    <property type="entry name" value="PDZ"/>
    <property type="match status" value="5"/>
</dbReference>
<keyword evidence="3" id="KW-0472">Membrane</keyword>
<keyword evidence="9" id="KW-1185">Reference proteome</keyword>
<feature type="compositionally biased region" description="Basic and acidic residues" evidence="4">
    <location>
        <begin position="1409"/>
        <end position="1421"/>
    </location>
</feature>
<dbReference type="SUPFAM" id="SSF52540">
    <property type="entry name" value="P-loop containing nucleoside triphosphate hydrolases"/>
    <property type="match status" value="1"/>
</dbReference>
<comment type="caution">
    <text evidence="8">The sequence shown here is derived from an EMBL/GenBank/DDBJ whole genome shotgun (WGS) entry which is preliminary data.</text>
</comment>
<dbReference type="InterPro" id="IPR001202">
    <property type="entry name" value="WW_dom"/>
</dbReference>
<dbReference type="InterPro" id="IPR008145">
    <property type="entry name" value="GK/Ca_channel_bsu"/>
</dbReference>
<dbReference type="InterPro" id="IPR027417">
    <property type="entry name" value="P-loop_NTPase"/>
</dbReference>
<dbReference type="InterPro" id="IPR001478">
    <property type="entry name" value="PDZ"/>
</dbReference>
<proteinExistence type="predicted"/>
<evidence type="ECO:0000256" key="4">
    <source>
        <dbReference type="SAM" id="MobiDB-lite"/>
    </source>
</evidence>
<feature type="region of interest" description="Disordered" evidence="4">
    <location>
        <begin position="1384"/>
        <end position="1524"/>
    </location>
</feature>
<dbReference type="SMART" id="SM00228">
    <property type="entry name" value="PDZ"/>
    <property type="match status" value="5"/>
</dbReference>
<evidence type="ECO:0000259" key="6">
    <source>
        <dbReference type="PROSITE" id="PS50052"/>
    </source>
</evidence>
<dbReference type="GO" id="GO:0005911">
    <property type="term" value="C:cell-cell junction"/>
    <property type="evidence" value="ECO:0007669"/>
    <property type="project" value="TreeGrafter"/>
</dbReference>
<protein>
    <submittedName>
        <fullName evidence="8">Uncharacterized protein</fullName>
    </submittedName>
</protein>
<feature type="domain" description="WW" evidence="5">
    <location>
        <begin position="523"/>
        <end position="550"/>
    </location>
</feature>
<dbReference type="Gene3D" id="3.30.63.10">
    <property type="entry name" value="Guanylate Kinase phosphate binding domain"/>
    <property type="match status" value="1"/>
</dbReference>
<dbReference type="PANTHER" id="PTHR10316">
    <property type="entry name" value="MEMBRANE ASSOCIATED GUANYLATE KINASE-RELATED"/>
    <property type="match status" value="1"/>
</dbReference>
<feature type="compositionally biased region" description="Basic residues" evidence="4">
    <location>
        <begin position="1228"/>
        <end position="1239"/>
    </location>
</feature>
<feature type="domain" description="Guanylate kinase-like" evidence="6">
    <location>
        <begin position="102"/>
        <end position="178"/>
    </location>
</feature>
<dbReference type="InterPro" id="IPR008144">
    <property type="entry name" value="Guanylate_kin-like_dom"/>
</dbReference>